<evidence type="ECO:0000256" key="1">
    <source>
        <dbReference type="SAM" id="MobiDB-lite"/>
    </source>
</evidence>
<accession>A0A0V0JA53</accession>
<gene>
    <name evidence="2" type="ORF">TR150913</name>
</gene>
<evidence type="ECO:0000313" key="2">
    <source>
        <dbReference type="EMBL" id="JAP62619.1"/>
    </source>
</evidence>
<organism evidence="2">
    <name type="scientific">Schistocephalus solidus</name>
    <name type="common">Tapeworm</name>
    <dbReference type="NCBI Taxonomy" id="70667"/>
    <lineage>
        <taxon>Eukaryota</taxon>
        <taxon>Metazoa</taxon>
        <taxon>Spiralia</taxon>
        <taxon>Lophotrochozoa</taxon>
        <taxon>Platyhelminthes</taxon>
        <taxon>Cestoda</taxon>
        <taxon>Eucestoda</taxon>
        <taxon>Diphyllobothriidea</taxon>
        <taxon>Diphyllobothriidae</taxon>
        <taxon>Schistocephalus</taxon>
    </lineage>
</organism>
<sequence>MHISWSKRAPGWRIHRAARTLHLSESPVSHRKSNMGPKPAILLILTTVLLARFPLTEGETTNLPTQSVTTAGNSIQLTAKSTKTHSSTQKPNPMTGGPLTSTPKTSSAVALALQPALGLLVLNIP</sequence>
<feature type="region of interest" description="Disordered" evidence="1">
    <location>
        <begin position="79"/>
        <end position="104"/>
    </location>
</feature>
<protein>
    <submittedName>
        <fullName evidence="2">Uncharacterized protein</fullName>
    </submittedName>
</protein>
<proteinExistence type="predicted"/>
<dbReference type="EMBL" id="GEEE01000606">
    <property type="protein sequence ID" value="JAP62619.1"/>
    <property type="molecule type" value="Transcribed_RNA"/>
</dbReference>
<dbReference type="AlphaFoldDB" id="A0A0V0JA53"/>
<name>A0A0V0JA53_SCHSO</name>
<reference evidence="2" key="1">
    <citation type="submission" date="2016-01" db="EMBL/GenBank/DDBJ databases">
        <title>Reference transcriptome for the parasite Schistocephalus solidus: insights into the molecular evolution of parasitism.</title>
        <authorList>
            <person name="Hebert F.O."/>
            <person name="Grambauer S."/>
            <person name="Barber I."/>
            <person name="Landry C.R."/>
            <person name="Aubin-Horth N."/>
        </authorList>
    </citation>
    <scope>NUCLEOTIDE SEQUENCE</scope>
</reference>